<dbReference type="EMBL" id="CP019791">
    <property type="protein sequence ID" value="AQT70041.1"/>
    <property type="molecule type" value="Genomic_DNA"/>
</dbReference>
<gene>
    <name evidence="2" type="ORF">STSP2_03243</name>
</gene>
<evidence type="ECO:0000313" key="2">
    <source>
        <dbReference type="EMBL" id="AQT70041.1"/>
    </source>
</evidence>
<evidence type="ECO:0000256" key="1">
    <source>
        <dbReference type="SAM" id="MobiDB-lite"/>
    </source>
</evidence>
<accession>A0A1U9NQ31</accession>
<dbReference type="KEGG" id="alus:STSP2_03243"/>
<reference evidence="3" key="1">
    <citation type="submission" date="2017-02" db="EMBL/GenBank/DDBJ databases">
        <title>Comparative genomics and description of representatives of a novel lineage of planctomycetes thriving in anoxic sediments.</title>
        <authorList>
            <person name="Spring S."/>
            <person name="Bunk B."/>
            <person name="Sproer C."/>
        </authorList>
    </citation>
    <scope>NUCLEOTIDE SEQUENCE [LARGE SCALE GENOMIC DNA]</scope>
    <source>
        <strain evidence="3">ST-NAGAB-D1</strain>
    </source>
</reference>
<proteinExistence type="predicted"/>
<organism evidence="2 3">
    <name type="scientific">Anaerohalosphaera lusitana</name>
    <dbReference type="NCBI Taxonomy" id="1936003"/>
    <lineage>
        <taxon>Bacteria</taxon>
        <taxon>Pseudomonadati</taxon>
        <taxon>Planctomycetota</taxon>
        <taxon>Phycisphaerae</taxon>
        <taxon>Sedimentisphaerales</taxon>
        <taxon>Anaerohalosphaeraceae</taxon>
        <taxon>Anaerohalosphaera</taxon>
    </lineage>
</organism>
<sequence length="45" mass="5242">MKKRFSGPQIGAKLRQADVLIGQGKTVPGYAKRSRSRHRWRRHEP</sequence>
<evidence type="ECO:0000313" key="3">
    <source>
        <dbReference type="Proteomes" id="UP000189674"/>
    </source>
</evidence>
<feature type="region of interest" description="Disordered" evidence="1">
    <location>
        <begin position="25"/>
        <end position="45"/>
    </location>
</feature>
<dbReference type="AlphaFoldDB" id="A0A1U9NQ31"/>
<dbReference type="Proteomes" id="UP000189674">
    <property type="component" value="Chromosome"/>
</dbReference>
<feature type="compositionally biased region" description="Basic residues" evidence="1">
    <location>
        <begin position="32"/>
        <end position="45"/>
    </location>
</feature>
<keyword evidence="3" id="KW-1185">Reference proteome</keyword>
<dbReference type="RefSeq" id="WP_169853280.1">
    <property type="nucleotide sequence ID" value="NZ_CP019791.1"/>
</dbReference>
<protein>
    <submittedName>
        <fullName evidence="2">Uncharacterized protein</fullName>
    </submittedName>
</protein>
<name>A0A1U9NQ31_9BACT</name>